<gene>
    <name evidence="2" type="ORF">A9Q75_10655</name>
</gene>
<sequence length="979" mass="110176">MKVSKVLTAVTLAISSIAFNSQAELVDSAQNWQTFETENFRVHFTPKYRQWALSSAREMEVVRQLINQQQGRVLTEKVDAYIVDPYNAANGFAFPLSHRPYMVFFATPPQSDSIIANSSSWQQLLVLHEYVHLVHLAQKSRSTWRDSLANWYDFYDASQINGERWVSEGYATLLESKLTGRGRLFNNQVEAIIQQFARQGALPSYKQLNSGDDSFMSGSMAYLVGVRYLKWLEENYGQDTLDAVWTRWSAVEQRDFESAFKGIFPDTAKNLYQRFVAEYTYKAMQNEAQLTAQSNEDNRSKLWLDLSGYTSDPSLSPQGDYLAIVETQRTEEGNTTELNIYKTSKNTKLLEEFSEKTKELLADDPQDIADKAPSVFKREVAYTLNQRNNRGIKNPRWLDKDTIIYGARSLAKKNNYHQDLFSWHLPTNTAKQLTTSANIRRFDISNDGQYIIAERSRVGYSQLVKVSLVPATLGEITAELTPKSLEQVYDFPRLRPTLDGSPSGSFAYVSSSLNNKWQLKVRQLDGEQEQIIPLPENYQFLSFPEWSKDGRSLYFVAGLDSATRLYKYDFSNKVLSAVTSGEQVITWPMVKGENELLHMAINTQGPDVYQLDLSKANNQLITNTTTSSAMTVNLADSLKLSEATIAVDESIGEQSAYGIGPQQGTITIAESIYSASSSMLEVGYKSGDVLSRFDWQINASQDIFSNIISGASGVVRWQGWPVKLLAHGYVFNFKTAQQDSDALNLGKTSEKGLLLEARYPYSIETLAVDVFAQVQASQYENSQHVDFSSLSFSLGIEQSWSHDQQSWGISQAINAQLISAQDDQAEINSNDGSYSGSNGRVNLNAHIHGFGLGFNYLWAQRSEDAGDILSLGGYSSTLIQEKAHINKQLAPELAFYRQMGNDYQAYQAYMPLGFVEVFYTRHEMTERDIIDSYGIKGSLNNDFGFTGITNVAINYGIAQVNPENESSDTQGWVALSYKW</sequence>
<dbReference type="Proteomes" id="UP000243053">
    <property type="component" value="Unassembled WGS sequence"/>
</dbReference>
<dbReference type="SUPFAM" id="SSF82171">
    <property type="entry name" value="DPP6 N-terminal domain-like"/>
    <property type="match status" value="1"/>
</dbReference>
<dbReference type="EMBL" id="MAAF01000064">
    <property type="protein sequence ID" value="OUR80280.1"/>
    <property type="molecule type" value="Genomic_DNA"/>
</dbReference>
<reference evidence="3" key="1">
    <citation type="journal article" date="2017" name="Proc. Natl. Acad. Sci. U.S.A.">
        <title>Simulation of Deepwater Horizon oil plume reveals substrate specialization within a complex community of hydrocarbon degraders.</title>
        <authorList>
            <person name="Hu P."/>
            <person name="Dubinsky E.A."/>
            <person name="Probst A.J."/>
            <person name="Wang J."/>
            <person name="Sieber C.M.K."/>
            <person name="Tom L.M."/>
            <person name="Gardinali P."/>
            <person name="Banfield J.F."/>
            <person name="Atlas R.M."/>
            <person name="Andersen G.L."/>
        </authorList>
    </citation>
    <scope>NUCLEOTIDE SEQUENCE [LARGE SCALE GENOMIC DNA]</scope>
</reference>
<name>A0A1Y5ED59_COLPS</name>
<evidence type="ECO:0000313" key="3">
    <source>
        <dbReference type="Proteomes" id="UP000243053"/>
    </source>
</evidence>
<evidence type="ECO:0000256" key="1">
    <source>
        <dbReference type="SAM" id="SignalP"/>
    </source>
</evidence>
<evidence type="ECO:0000313" key="2">
    <source>
        <dbReference type="EMBL" id="OUR80280.1"/>
    </source>
</evidence>
<dbReference type="Gene3D" id="2.120.10.30">
    <property type="entry name" value="TolB, C-terminal domain"/>
    <property type="match status" value="2"/>
</dbReference>
<comment type="caution">
    <text evidence="2">The sequence shown here is derived from an EMBL/GenBank/DDBJ whole genome shotgun (WGS) entry which is preliminary data.</text>
</comment>
<protein>
    <recommendedName>
        <fullName evidence="4">WD40-like beta Propeller containing protein</fullName>
    </recommendedName>
</protein>
<dbReference type="InterPro" id="IPR011042">
    <property type="entry name" value="6-blade_b-propeller_TolB-like"/>
</dbReference>
<accession>A0A1Y5ED59</accession>
<evidence type="ECO:0008006" key="4">
    <source>
        <dbReference type="Google" id="ProtNLM"/>
    </source>
</evidence>
<dbReference type="PANTHER" id="PTHR36842:SF1">
    <property type="entry name" value="PROTEIN TOLB"/>
    <property type="match status" value="1"/>
</dbReference>
<feature type="chain" id="PRO_5013051326" description="WD40-like beta Propeller containing protein" evidence="1">
    <location>
        <begin position="24"/>
        <end position="979"/>
    </location>
</feature>
<dbReference type="PANTHER" id="PTHR36842">
    <property type="entry name" value="PROTEIN TOLB HOMOLOG"/>
    <property type="match status" value="1"/>
</dbReference>
<organism evidence="2 3">
    <name type="scientific">Colwellia psychrerythraea</name>
    <name type="common">Vibrio psychroerythus</name>
    <dbReference type="NCBI Taxonomy" id="28229"/>
    <lineage>
        <taxon>Bacteria</taxon>
        <taxon>Pseudomonadati</taxon>
        <taxon>Pseudomonadota</taxon>
        <taxon>Gammaproteobacteria</taxon>
        <taxon>Alteromonadales</taxon>
        <taxon>Colwelliaceae</taxon>
        <taxon>Colwellia</taxon>
    </lineage>
</organism>
<proteinExistence type="predicted"/>
<feature type="signal peptide" evidence="1">
    <location>
        <begin position="1"/>
        <end position="23"/>
    </location>
</feature>
<dbReference type="AlphaFoldDB" id="A0A1Y5ED59"/>
<keyword evidence="1" id="KW-0732">Signal</keyword>